<evidence type="ECO:0000313" key="2">
    <source>
        <dbReference type="EMBL" id="KAK3597339.1"/>
    </source>
</evidence>
<feature type="coiled-coil region" evidence="1">
    <location>
        <begin position="183"/>
        <end position="236"/>
    </location>
</feature>
<dbReference type="EMBL" id="JAEAOA010002037">
    <property type="protein sequence ID" value="KAK3597339.1"/>
    <property type="molecule type" value="Genomic_DNA"/>
</dbReference>
<dbReference type="AlphaFoldDB" id="A0AAE0SSP6"/>
<gene>
    <name evidence="2" type="ORF">CHS0354_034581</name>
</gene>
<comment type="caution">
    <text evidence="2">The sequence shown here is derived from an EMBL/GenBank/DDBJ whole genome shotgun (WGS) entry which is preliminary data.</text>
</comment>
<reference evidence="2" key="3">
    <citation type="submission" date="2023-05" db="EMBL/GenBank/DDBJ databases">
        <authorList>
            <person name="Smith C.H."/>
        </authorList>
    </citation>
    <scope>NUCLEOTIDE SEQUENCE</scope>
    <source>
        <strain evidence="2">CHS0354</strain>
        <tissue evidence="2">Mantle</tissue>
    </source>
</reference>
<proteinExistence type="predicted"/>
<reference evidence="2" key="1">
    <citation type="journal article" date="2021" name="Genome Biol. Evol.">
        <title>A High-Quality Reference Genome for a Parasitic Bivalve with Doubly Uniparental Inheritance (Bivalvia: Unionida).</title>
        <authorList>
            <person name="Smith C.H."/>
        </authorList>
    </citation>
    <scope>NUCLEOTIDE SEQUENCE</scope>
    <source>
        <strain evidence="2">CHS0354</strain>
    </source>
</reference>
<protein>
    <submittedName>
        <fullName evidence="2">Uncharacterized protein</fullName>
    </submittedName>
</protein>
<keyword evidence="1" id="KW-0175">Coiled coil</keyword>
<organism evidence="2 3">
    <name type="scientific">Potamilus streckersoni</name>
    <dbReference type="NCBI Taxonomy" id="2493646"/>
    <lineage>
        <taxon>Eukaryota</taxon>
        <taxon>Metazoa</taxon>
        <taxon>Spiralia</taxon>
        <taxon>Lophotrochozoa</taxon>
        <taxon>Mollusca</taxon>
        <taxon>Bivalvia</taxon>
        <taxon>Autobranchia</taxon>
        <taxon>Heteroconchia</taxon>
        <taxon>Palaeoheterodonta</taxon>
        <taxon>Unionida</taxon>
        <taxon>Unionoidea</taxon>
        <taxon>Unionidae</taxon>
        <taxon>Ambleminae</taxon>
        <taxon>Lampsilini</taxon>
        <taxon>Potamilus</taxon>
    </lineage>
</organism>
<keyword evidence="3" id="KW-1185">Reference proteome</keyword>
<reference evidence="2" key="2">
    <citation type="journal article" date="2021" name="Genome Biol. Evol.">
        <title>Developing a high-quality reference genome for a parasitic bivalve with doubly uniparental inheritance (Bivalvia: Unionida).</title>
        <authorList>
            <person name="Smith C.H."/>
        </authorList>
    </citation>
    <scope>NUCLEOTIDE SEQUENCE</scope>
    <source>
        <strain evidence="2">CHS0354</strain>
        <tissue evidence="2">Mantle</tissue>
    </source>
</reference>
<evidence type="ECO:0000256" key="1">
    <source>
        <dbReference type="SAM" id="Coils"/>
    </source>
</evidence>
<name>A0AAE0SSP6_9BIVA</name>
<sequence>MSAKSLRRGRGQYDTLERILNKTTLTTQRISHDRIIEVGGHLLSSKTDDYKEEQKRELHDALAAMEARATRELKAALKRLTQEKYEEKTKALQNLKEYYEKREKRIEEQRDKAEEERMREVLKKFEKEKAAALATQREELECQKEIAVEEACKALSIRLHKEFLCEKEKAVMEALRIAEEKFKIREKEAMERVRRECEEVAKKEAERVAKLHEKHVEQLNQKYNVLEQKYMRELDHKKRVEQDFRELQDDYRRFMDYTDGKFHSDYLMRLRHLGRRLAEKQISEVTYEDIIKLPTDFR</sequence>
<dbReference type="Proteomes" id="UP001195483">
    <property type="component" value="Unassembled WGS sequence"/>
</dbReference>
<feature type="coiled-coil region" evidence="1">
    <location>
        <begin position="82"/>
        <end position="150"/>
    </location>
</feature>
<accession>A0AAE0SSP6</accession>
<evidence type="ECO:0000313" key="3">
    <source>
        <dbReference type="Proteomes" id="UP001195483"/>
    </source>
</evidence>